<evidence type="ECO:0000313" key="18">
    <source>
        <dbReference type="Proteomes" id="UP001556692"/>
    </source>
</evidence>
<feature type="binding site" evidence="14">
    <location>
        <position position="262"/>
    </location>
    <ligand>
        <name>ATP</name>
        <dbReference type="ChEBI" id="CHEBI:30616"/>
        <label>1</label>
    </ligand>
</feature>
<feature type="binding site" evidence="14">
    <location>
        <position position="926"/>
    </location>
    <ligand>
        <name>Mn(2+)</name>
        <dbReference type="ChEBI" id="CHEBI:29035"/>
        <label>4</label>
    </ligand>
</feature>
<feature type="binding site" evidence="14">
    <location>
        <position position="351"/>
    </location>
    <ligand>
        <name>Mg(2+)</name>
        <dbReference type="ChEBI" id="CHEBI:18420"/>
        <label>1</label>
    </ligand>
</feature>
<dbReference type="InterPro" id="IPR058047">
    <property type="entry name" value="CPSase_preATP-grasp"/>
</dbReference>
<dbReference type="PROSITE" id="PS51855">
    <property type="entry name" value="MGS"/>
    <property type="match status" value="1"/>
</dbReference>
<comment type="subunit">
    <text evidence="14">Composed of two chains; the small (or glutamine) chain promotes the hydrolysis of glutamine to ammonia, which is used by the large (or ammonia) chain to synthesize carbamoyl phosphate. Tetramer of heterodimers (alpha,beta)4.</text>
</comment>
<feature type="binding site" evidence="14">
    <location>
        <position position="228"/>
    </location>
    <ligand>
        <name>ATP</name>
        <dbReference type="ChEBI" id="CHEBI:30616"/>
        <label>1</label>
    </ligand>
</feature>
<dbReference type="NCBIfam" id="TIGR01369">
    <property type="entry name" value="CPSaseII_lrg"/>
    <property type="match status" value="1"/>
</dbReference>
<feature type="binding site" evidence="14">
    <location>
        <position position="267"/>
    </location>
    <ligand>
        <name>ATP</name>
        <dbReference type="ChEBI" id="CHEBI:30616"/>
        <label>1</label>
    </ligand>
</feature>
<accession>A0ABV3SMT8</accession>
<evidence type="ECO:0000313" key="17">
    <source>
        <dbReference type="EMBL" id="MEX0406880.1"/>
    </source>
</evidence>
<dbReference type="InterPro" id="IPR005479">
    <property type="entry name" value="CPAse_ATP-bd"/>
</dbReference>
<dbReference type="Pfam" id="PF02786">
    <property type="entry name" value="CPSase_L_D2"/>
    <property type="match status" value="3"/>
</dbReference>
<dbReference type="InterPro" id="IPR011761">
    <property type="entry name" value="ATP-grasp"/>
</dbReference>
<keyword evidence="7 14" id="KW-0677">Repeat</keyword>
<dbReference type="Gene3D" id="1.10.1030.10">
    <property type="entry name" value="Carbamoyl-phosphate synthetase, large subunit oligomerisation domain"/>
    <property type="match status" value="1"/>
</dbReference>
<dbReference type="InterPro" id="IPR005480">
    <property type="entry name" value="CPSase_lsu_oligo"/>
</dbReference>
<dbReference type="PANTHER" id="PTHR11405:SF53">
    <property type="entry name" value="CARBAMOYL-PHOSPHATE SYNTHASE [AMMONIA], MITOCHONDRIAL"/>
    <property type="match status" value="1"/>
</dbReference>
<comment type="caution">
    <text evidence="17">The sequence shown here is derived from an EMBL/GenBank/DDBJ whole genome shotgun (WGS) entry which is preliminary data.</text>
</comment>
<feature type="binding site" evidence="14">
    <location>
        <position position="337"/>
    </location>
    <ligand>
        <name>ATP</name>
        <dbReference type="ChEBI" id="CHEBI:30616"/>
        <label>1</label>
    </ligand>
</feature>
<dbReference type="PRINTS" id="PR00098">
    <property type="entry name" value="CPSASE"/>
</dbReference>
<feature type="binding site" evidence="14">
    <location>
        <position position="837"/>
    </location>
    <ligand>
        <name>ATP</name>
        <dbReference type="ChEBI" id="CHEBI:30616"/>
        <label>2</label>
    </ligand>
</feature>
<evidence type="ECO:0000256" key="13">
    <source>
        <dbReference type="ARBA" id="ARBA00047359"/>
    </source>
</evidence>
<reference evidence="17 18" key="1">
    <citation type="submission" date="2024-05" db="EMBL/GenBank/DDBJ databases">
        <authorList>
            <person name="Jiang F."/>
        </authorList>
    </citation>
    <scope>NUCLEOTIDE SEQUENCE [LARGE SCALE GENOMIC DNA]</scope>
    <source>
        <strain evidence="17 18">LZ166</strain>
    </source>
</reference>
<dbReference type="Pfam" id="PF02142">
    <property type="entry name" value="MGS"/>
    <property type="match status" value="1"/>
</dbReference>
<feature type="binding site" evidence="14">
    <location>
        <position position="295"/>
    </location>
    <ligand>
        <name>ATP</name>
        <dbReference type="ChEBI" id="CHEBI:30616"/>
        <label>1</label>
    </ligand>
</feature>
<evidence type="ECO:0000259" key="15">
    <source>
        <dbReference type="PROSITE" id="PS50975"/>
    </source>
</evidence>
<keyword evidence="9 14" id="KW-0067">ATP-binding</keyword>
<feature type="binding site" evidence="14">
    <location>
        <position position="777"/>
    </location>
    <ligand>
        <name>ATP</name>
        <dbReference type="ChEBI" id="CHEBI:30616"/>
        <label>2</label>
    </ligand>
</feature>
<dbReference type="SUPFAM" id="SSF56059">
    <property type="entry name" value="Glutathione synthetase ATP-binding domain-like"/>
    <property type="match status" value="2"/>
</dbReference>
<dbReference type="InterPro" id="IPR036914">
    <property type="entry name" value="MGS-like_dom_sf"/>
</dbReference>
<keyword evidence="3 14" id="KW-0055">Arginine biosynthesis</keyword>
<dbReference type="InterPro" id="IPR036897">
    <property type="entry name" value="CarbamoylP_synth_lsu_oligo_sf"/>
</dbReference>
<feature type="domain" description="ATP-grasp" evidence="15">
    <location>
        <begin position="741"/>
        <end position="953"/>
    </location>
</feature>
<comment type="cofactor">
    <cofactor evidence="14">
        <name>Mg(2+)</name>
        <dbReference type="ChEBI" id="CHEBI:18420"/>
    </cofactor>
    <cofactor evidence="14">
        <name>Mn(2+)</name>
        <dbReference type="ChEBI" id="CHEBI:29035"/>
    </cofactor>
    <text evidence="14">Binds 4 Mg(2+) or Mn(2+) ions per subunit.</text>
</comment>
<keyword evidence="18" id="KW-1185">Reference proteome</keyword>
<dbReference type="HAMAP" id="MF_01210_B">
    <property type="entry name" value="CPSase_L_chain_B"/>
    <property type="match status" value="1"/>
</dbReference>
<dbReference type="SUPFAM" id="SSF52335">
    <property type="entry name" value="Methylglyoxal synthase-like"/>
    <property type="match status" value="1"/>
</dbReference>
<evidence type="ECO:0000259" key="16">
    <source>
        <dbReference type="PROSITE" id="PS51855"/>
    </source>
</evidence>
<dbReference type="NCBIfam" id="NF003671">
    <property type="entry name" value="PRK05294.1"/>
    <property type="match status" value="1"/>
</dbReference>
<keyword evidence="11 14" id="KW-0665">Pyrimidine biosynthesis</keyword>
<dbReference type="CDD" id="cd01424">
    <property type="entry name" value="MGS_CPS_II"/>
    <property type="match status" value="1"/>
</dbReference>
<dbReference type="PROSITE" id="PS51257">
    <property type="entry name" value="PROKAR_LIPOPROTEIN"/>
    <property type="match status" value="1"/>
</dbReference>
<dbReference type="InterPro" id="IPR011607">
    <property type="entry name" value="MGS-like_dom"/>
</dbReference>
<feature type="binding site" evidence="14">
    <location>
        <position position="337"/>
    </location>
    <ligand>
        <name>Mn(2+)</name>
        <dbReference type="ChEBI" id="CHEBI:29035"/>
        <label>1</label>
    </ligand>
</feature>
<feature type="binding site" evidence="14">
    <location>
        <position position="351"/>
    </location>
    <ligand>
        <name>ATP</name>
        <dbReference type="ChEBI" id="CHEBI:30616"/>
        <label>1</label>
    </ligand>
</feature>
<dbReference type="Proteomes" id="UP001556692">
    <property type="component" value="Unassembled WGS sequence"/>
</dbReference>
<feature type="binding site" evidence="14">
    <location>
        <position position="129"/>
    </location>
    <ligand>
        <name>ATP</name>
        <dbReference type="ChEBI" id="CHEBI:30616"/>
        <label>1</label>
    </ligand>
</feature>
<feature type="binding site" evidence="14">
    <location>
        <position position="869"/>
    </location>
    <ligand>
        <name>ATP</name>
        <dbReference type="ChEBI" id="CHEBI:30616"/>
        <label>2</label>
    </ligand>
</feature>
<feature type="binding site" evidence="14">
    <location>
        <position position="872"/>
    </location>
    <ligand>
        <name>ATP</name>
        <dbReference type="ChEBI" id="CHEBI:30616"/>
        <label>2</label>
    </ligand>
</feature>
<feature type="binding site" evidence="14">
    <location>
        <position position="924"/>
    </location>
    <ligand>
        <name>Mn(2+)</name>
        <dbReference type="ChEBI" id="CHEBI:29035"/>
        <label>4</label>
    </ligand>
</feature>
<comment type="catalytic activity">
    <reaction evidence="13 14">
        <text>hydrogencarbonate + NH4(+) + 2 ATP = carbamoyl phosphate + 2 ADP + phosphate + 2 H(+)</text>
        <dbReference type="Rhea" id="RHEA:18029"/>
        <dbReference type="ChEBI" id="CHEBI:15378"/>
        <dbReference type="ChEBI" id="CHEBI:17544"/>
        <dbReference type="ChEBI" id="CHEBI:28938"/>
        <dbReference type="ChEBI" id="CHEBI:30616"/>
        <dbReference type="ChEBI" id="CHEBI:43474"/>
        <dbReference type="ChEBI" id="CHEBI:58228"/>
        <dbReference type="ChEBI" id="CHEBI:456216"/>
        <dbReference type="EC" id="6.3.4.16"/>
    </reaction>
</comment>
<evidence type="ECO:0000256" key="5">
    <source>
        <dbReference type="ARBA" id="ARBA00022605"/>
    </source>
</evidence>
<feature type="binding site" evidence="14">
    <location>
        <position position="353"/>
    </location>
    <ligand>
        <name>Mn(2+)</name>
        <dbReference type="ChEBI" id="CHEBI:29035"/>
        <label>2</label>
    </ligand>
</feature>
<dbReference type="RefSeq" id="WP_367954762.1">
    <property type="nucleotide sequence ID" value="NZ_JBDPGJ010000003.1"/>
</dbReference>
<evidence type="ECO:0000256" key="8">
    <source>
        <dbReference type="ARBA" id="ARBA00022741"/>
    </source>
</evidence>
<evidence type="ECO:0000256" key="7">
    <source>
        <dbReference type="ARBA" id="ARBA00022737"/>
    </source>
</evidence>
<feature type="binding site" evidence="14">
    <location>
        <position position="351"/>
    </location>
    <ligand>
        <name>Mg(2+)</name>
        <dbReference type="ChEBI" id="CHEBI:18420"/>
        <label>2</label>
    </ligand>
</feature>
<feature type="binding site" evidence="14">
    <location>
        <position position="924"/>
    </location>
    <ligand>
        <name>Mg(2+)</name>
        <dbReference type="ChEBI" id="CHEBI:18420"/>
        <label>3</label>
    </ligand>
</feature>
<keyword evidence="12" id="KW-0464">Manganese</keyword>
<dbReference type="InterPro" id="IPR016185">
    <property type="entry name" value="PreATP-grasp_dom_sf"/>
</dbReference>
<dbReference type="SUPFAM" id="SSF52440">
    <property type="entry name" value="PreATP-grasp domain"/>
    <property type="match status" value="2"/>
</dbReference>
<feature type="binding site" evidence="14">
    <location>
        <position position="353"/>
    </location>
    <ligand>
        <name>Mg(2+)</name>
        <dbReference type="ChEBI" id="CHEBI:18420"/>
        <label>2</label>
    </ligand>
</feature>
<feature type="binding site" evidence="14">
    <location>
        <position position="294"/>
    </location>
    <ligand>
        <name>ATP</name>
        <dbReference type="ChEBI" id="CHEBI:30616"/>
        <label>1</label>
    </ligand>
</feature>
<comment type="domain">
    <text evidence="14">The large subunit is composed of 2 ATP-grasp domains that are involved in binding the 2 ATP molecules needed for carbamoyl phosphate synthesis. The N-terminal ATP-grasp domain (referred to as the carboxyphosphate synthetic component) catalyzes the ATP-dependent phosphorylation of hydrogencarbonate to carboxyphosphate and the subsequent nucleophilic attack by ammonia to form a carbamate intermediate. The C-terminal ATP-grasp domain (referred to as the carbamoyl phosphate synthetic component) then catalyzes the phosphorylation of carbamate with the second ATP to form the end product carbamoyl phosphate. The reactive and unstable enzyme intermediates are sequentially channeled from one active site to the next through the interior of the protein over a distance of at least 96 A.</text>
</comment>
<dbReference type="EC" id="6.3.5.5" evidence="14"/>
<feature type="region of interest" description="Carboxyphosphate synthetic domain" evidence="14">
    <location>
        <begin position="1"/>
        <end position="455"/>
    </location>
</feature>
<feature type="binding site" evidence="14">
    <location>
        <position position="924"/>
    </location>
    <ligand>
        <name>Mg(2+)</name>
        <dbReference type="ChEBI" id="CHEBI:18420"/>
        <label>4</label>
    </ligand>
</feature>
<evidence type="ECO:0000256" key="11">
    <source>
        <dbReference type="ARBA" id="ARBA00022975"/>
    </source>
</evidence>
<evidence type="ECO:0000256" key="2">
    <source>
        <dbReference type="ARBA" id="ARBA00009799"/>
    </source>
</evidence>
<feature type="binding site" evidence="14">
    <location>
        <position position="337"/>
    </location>
    <ligand>
        <name>Mg(2+)</name>
        <dbReference type="ChEBI" id="CHEBI:18420"/>
        <label>1</label>
    </ligand>
</feature>
<feature type="domain" description="ATP-grasp" evidence="15">
    <location>
        <begin position="184"/>
        <end position="380"/>
    </location>
</feature>
<feature type="domain" description="MGS-like" evidence="16">
    <location>
        <begin position="1025"/>
        <end position="1160"/>
    </location>
</feature>
<protein>
    <recommendedName>
        <fullName evidence="14">Carbamoyl phosphate synthase large chain</fullName>
        <ecNumber evidence="14">6.3.4.16</ecNumber>
        <ecNumber evidence="14">6.3.5.5</ecNumber>
    </recommendedName>
    <alternativeName>
        <fullName evidence="14">Carbamoyl phosphate synthetase ammonia chain</fullName>
    </alternativeName>
</protein>
<comment type="similarity">
    <text evidence="2 14">Belongs to the CarB family.</text>
</comment>
<gene>
    <name evidence="14 17" type="primary">carB</name>
    <name evidence="17" type="ORF">ABGN05_14540</name>
</gene>
<dbReference type="SMART" id="SM00851">
    <property type="entry name" value="MGS"/>
    <property type="match status" value="1"/>
</dbReference>
<evidence type="ECO:0000256" key="12">
    <source>
        <dbReference type="ARBA" id="ARBA00023211"/>
    </source>
</evidence>
<feature type="binding site" evidence="14">
    <location>
        <position position="870"/>
    </location>
    <ligand>
        <name>ATP</name>
        <dbReference type="ChEBI" id="CHEBI:30616"/>
        <label>2</label>
    </ligand>
</feature>
<dbReference type="Gene3D" id="3.40.50.20">
    <property type="match status" value="2"/>
</dbReference>
<dbReference type="GO" id="GO:0004088">
    <property type="term" value="F:carbamoyl-phosphate synthase (glutamine-hydrolyzing) activity"/>
    <property type="evidence" value="ECO:0007669"/>
    <property type="project" value="UniProtKB-EC"/>
</dbReference>
<evidence type="ECO:0000256" key="9">
    <source>
        <dbReference type="ARBA" id="ARBA00022840"/>
    </source>
</evidence>
<feature type="binding site" evidence="14">
    <location>
        <position position="260"/>
    </location>
    <ligand>
        <name>ATP</name>
        <dbReference type="ChEBI" id="CHEBI:30616"/>
        <label>1</label>
    </ligand>
</feature>
<feature type="binding site" evidence="14">
    <location>
        <position position="227"/>
    </location>
    <ligand>
        <name>ATP</name>
        <dbReference type="ChEBI" id="CHEBI:30616"/>
        <label>1</label>
    </ligand>
</feature>
<dbReference type="PROSITE" id="PS50975">
    <property type="entry name" value="ATP_GRASP"/>
    <property type="match status" value="2"/>
</dbReference>
<sequence>MPRRTDISSILIIGAGPIVIGQACEFDYSGTQACKALKEEGFRVILVNSNPATIMTDPELADATYIEPITPEVVAKIIARERPDALLPTMGGQTALNTALSLRRMGVLERYGVEMIGANADAIDMAEDRSLFREAMARIGLETPRSWLANASEVKNEDRTRHEAERAALKASAPDDLDTALDDLETRWNLGEGDRKQRYMSHAMAVAAQALDHVGLPAIIRPSFTLGGTGGGIAYNRAEYFDIVANGLDASPTTEVLIEESVLGWKEYEMEVVRDKADNCIIICSIENLDPMGVHTGDSITVAPALTLTDKEYQVMRNASIAVLREIGVETGGSNVQFAVNPADGRLVVIEMNPRVSRSSALASKATGFPIAKVAAKLAVGYTLDELENDITGGATPAAFEPSIDYVVTKIPRFAFEKFPGAEPVLNTAMKSVGEVMAIGRTFAESLQKALRGLETGLTGLDEIEIPGIGVGDDRNAIRAALGTATPDRLRMVAQAIRMGTSVGEVHAMCAIDPWFLEQIAAIIAMEARVREHGLPQDAANLRMLKSMGFSDARLASLARKDEQDVARLRGRLGVHPVYKRIDTCAAEFASPTAYMYSTYESPFAGEPADEARVSDRQKVVILGGGPNRIGQGIEFDYCCCHAAFALAEAGYESIMINCNPETVSTDYDTSDRLYFEPLTAEDVLEILRVEKAAGTLVGVIVQFGGQTPLKLAEALEKAGIPILGTSPDMIDLAEDRDRFQKLLTRLGLMQPRNGIAYSVEQARLVAGELGFPLVVRPSYVLGGRAMQIIHSEGMLQSYLLDTVPGLVPEDIKQKYPNDKTGQINTLLGKNPLLFDTYLSGAIEVDVDCLCDGTSTYVAGIMEHIEEAGIHSGDSACSLPVHSLAPSLVDELERQTAALAKALHVGGLMNVQYAVKDGDIYVLEVNPRASRTVPFVAKTIGKPIAKIAARIMAGESLDDAFAHYGDKPDPRALGHIAVKEAVFPFARFPGVDTLLGPEMKSTGEVMGIDTDYALAFAKSQLGAGVDLPRSGCLFVSVRDEDKAAVLPPVKRLADLGFRVLATGGTARFLRENGVDAEKINKVLEGRPHIEDAIRNRQVQLVFNTTDSQTAVSDSKSLRRATLMQKVPYYTTMAGAAAAAEAIAALKAGSLEVRPLQSYFS</sequence>
<feature type="binding site" evidence="14">
    <location>
        <position position="912"/>
    </location>
    <ligand>
        <name>ATP</name>
        <dbReference type="ChEBI" id="CHEBI:30616"/>
        <label>2</label>
    </ligand>
</feature>
<feature type="binding site" evidence="14">
    <location>
        <position position="293"/>
    </location>
    <ligand>
        <name>ATP</name>
        <dbReference type="ChEBI" id="CHEBI:30616"/>
        <label>1</label>
    </ligand>
</feature>
<dbReference type="EMBL" id="JBDPGJ010000003">
    <property type="protein sequence ID" value="MEX0406880.1"/>
    <property type="molecule type" value="Genomic_DNA"/>
</dbReference>
<feature type="binding site" evidence="14">
    <location>
        <position position="221"/>
    </location>
    <ligand>
        <name>ATP</name>
        <dbReference type="ChEBI" id="CHEBI:30616"/>
        <label>1</label>
    </ligand>
</feature>
<dbReference type="NCBIfam" id="NF009455">
    <property type="entry name" value="PRK12815.1"/>
    <property type="match status" value="1"/>
</dbReference>
<evidence type="ECO:0000256" key="3">
    <source>
        <dbReference type="ARBA" id="ARBA00022571"/>
    </source>
</evidence>
<dbReference type="PROSITE" id="PS00866">
    <property type="entry name" value="CPSASE_1"/>
    <property type="match status" value="1"/>
</dbReference>
<evidence type="ECO:0000256" key="1">
    <source>
        <dbReference type="ARBA" id="ARBA00005077"/>
    </source>
</evidence>
<name>A0ABV3SMT8_9HYPH</name>
<feature type="binding site" evidence="14">
    <location>
        <position position="351"/>
    </location>
    <ligand>
        <name>Mn(2+)</name>
        <dbReference type="ChEBI" id="CHEBI:29035"/>
        <label>1</label>
    </ligand>
</feature>
<proteinExistence type="inferred from homology"/>
<comment type="caution">
    <text evidence="14">Lacks conserved residue(s) required for the propagation of feature annotation.</text>
</comment>
<dbReference type="SMART" id="SM01096">
    <property type="entry name" value="CPSase_L_D3"/>
    <property type="match status" value="1"/>
</dbReference>
<comment type="function">
    <text evidence="14">Large subunit of the glutamine-dependent carbamoyl phosphate synthetase (CPSase). CPSase catalyzes the formation of carbamoyl phosphate from the ammonia moiety of glutamine, carbonate, and phosphate donated by ATP, constituting the first step of 2 biosynthetic pathways, one leading to arginine and/or urea and the other to pyrimidine nucleotides. The large subunit (synthetase) binds the substrates ammonia (free or transferred from glutamine from the small subunit), hydrogencarbonate and ATP and carries out an ATP-coupled ligase reaction, activating hydrogencarbonate by forming carboxy phosphate which reacts with ammonia to form carbamoyl phosphate.</text>
</comment>
<dbReference type="InterPro" id="IPR005483">
    <property type="entry name" value="CPSase_dom"/>
</dbReference>
<dbReference type="Pfam" id="PF25596">
    <property type="entry name" value="CPSase_L_D1"/>
    <property type="match status" value="2"/>
</dbReference>
<keyword evidence="5 14" id="KW-0028">Amino-acid biosynthesis</keyword>
<keyword evidence="8 14" id="KW-0547">Nucleotide-binding</keyword>
<feature type="binding site" evidence="14">
    <location>
        <position position="351"/>
    </location>
    <ligand>
        <name>Mn(2+)</name>
        <dbReference type="ChEBI" id="CHEBI:29035"/>
        <label>2</label>
    </ligand>
</feature>
<dbReference type="Gene3D" id="3.30.470.20">
    <property type="entry name" value="ATP-grasp fold, B domain"/>
    <property type="match status" value="2"/>
</dbReference>
<feature type="region of interest" description="Allosteric domain" evidence="14">
    <location>
        <begin position="1025"/>
        <end position="1160"/>
    </location>
</feature>
<dbReference type="InterPro" id="IPR006275">
    <property type="entry name" value="CPSase_lsu"/>
</dbReference>
<feature type="binding site" evidence="14">
    <location>
        <position position="912"/>
    </location>
    <ligand>
        <name>Mn(2+)</name>
        <dbReference type="ChEBI" id="CHEBI:29035"/>
        <label>3</label>
    </ligand>
</feature>
<dbReference type="SUPFAM" id="SSF48108">
    <property type="entry name" value="Carbamoyl phosphate synthetase, large subunit connection domain"/>
    <property type="match status" value="1"/>
</dbReference>
<dbReference type="PANTHER" id="PTHR11405">
    <property type="entry name" value="CARBAMOYLTRANSFERASE FAMILY MEMBER"/>
    <property type="match status" value="1"/>
</dbReference>
<feature type="binding site" evidence="14">
    <location>
        <position position="924"/>
    </location>
    <ligand>
        <name>Mn(2+)</name>
        <dbReference type="ChEBI" id="CHEBI:29035"/>
        <label>3</label>
    </ligand>
</feature>
<comment type="pathway">
    <text evidence="14">Pyrimidine metabolism; UMP biosynthesis via de novo pathway; (S)-dihydroorotate from bicarbonate: step 1/3.</text>
</comment>
<evidence type="ECO:0000256" key="14">
    <source>
        <dbReference type="HAMAP-Rule" id="MF_01210"/>
    </source>
</evidence>
<evidence type="ECO:0000256" key="10">
    <source>
        <dbReference type="ARBA" id="ARBA00022842"/>
    </source>
</evidence>
<feature type="binding site" evidence="14">
    <location>
        <position position="924"/>
    </location>
    <ligand>
        <name>ATP</name>
        <dbReference type="ChEBI" id="CHEBI:30616"/>
        <label>2</label>
    </ligand>
</feature>
<dbReference type="PROSITE" id="PS00867">
    <property type="entry name" value="CPSASE_2"/>
    <property type="match status" value="2"/>
</dbReference>
<keyword evidence="4 14" id="KW-0436">Ligase</keyword>
<feature type="binding site" evidence="14">
    <location>
        <position position="871"/>
    </location>
    <ligand>
        <name>ATP</name>
        <dbReference type="ChEBI" id="CHEBI:30616"/>
        <label>2</label>
    </ligand>
</feature>
<feature type="binding site" evidence="14">
    <location>
        <position position="926"/>
    </location>
    <ligand>
        <name>Mg(2+)</name>
        <dbReference type="ChEBI" id="CHEBI:18420"/>
        <label>4</label>
    </ligand>
</feature>
<comment type="pathway">
    <text evidence="1 14">Amino-acid biosynthesis; L-arginine biosynthesis; carbamoyl phosphate from bicarbonate: step 1/1.</text>
</comment>
<feature type="binding site" evidence="14">
    <location>
        <position position="844"/>
    </location>
    <ligand>
        <name>ATP</name>
        <dbReference type="ChEBI" id="CHEBI:30616"/>
        <label>2</label>
    </ligand>
</feature>
<dbReference type="Pfam" id="PF02787">
    <property type="entry name" value="CPSase_L_D3"/>
    <property type="match status" value="1"/>
</dbReference>
<dbReference type="InterPro" id="IPR033937">
    <property type="entry name" value="MGS_CPS_CarB"/>
</dbReference>
<feature type="binding site" evidence="14">
    <location>
        <position position="912"/>
    </location>
    <ligand>
        <name>Mg(2+)</name>
        <dbReference type="ChEBI" id="CHEBI:18420"/>
        <label>3</label>
    </ligand>
</feature>
<evidence type="ECO:0000256" key="6">
    <source>
        <dbReference type="ARBA" id="ARBA00022723"/>
    </source>
</evidence>
<evidence type="ECO:0000256" key="4">
    <source>
        <dbReference type="ARBA" id="ARBA00022598"/>
    </source>
</evidence>
<dbReference type="Gene3D" id="3.40.50.1380">
    <property type="entry name" value="Methylglyoxal synthase-like domain"/>
    <property type="match status" value="1"/>
</dbReference>
<keyword evidence="10" id="KW-0460">Magnesium</keyword>
<organism evidence="17 18">
    <name type="scientific">Aquibium pacificus</name>
    <dbReference type="NCBI Taxonomy" id="3153579"/>
    <lineage>
        <taxon>Bacteria</taxon>
        <taxon>Pseudomonadati</taxon>
        <taxon>Pseudomonadota</taxon>
        <taxon>Alphaproteobacteria</taxon>
        <taxon>Hyphomicrobiales</taxon>
        <taxon>Phyllobacteriaceae</taxon>
        <taxon>Aquibium</taxon>
    </lineage>
</organism>
<feature type="binding site" evidence="14">
    <location>
        <position position="839"/>
    </location>
    <ligand>
        <name>ATP</name>
        <dbReference type="ChEBI" id="CHEBI:30616"/>
        <label>2</label>
    </ligand>
</feature>
<dbReference type="EC" id="6.3.4.16" evidence="14"/>
<keyword evidence="6" id="KW-0479">Metal-binding</keyword>
<comment type="catalytic activity">
    <reaction evidence="14">
        <text>hydrogencarbonate + L-glutamine + 2 ATP + H2O = carbamoyl phosphate + L-glutamate + 2 ADP + phosphate + 2 H(+)</text>
        <dbReference type="Rhea" id="RHEA:18633"/>
        <dbReference type="ChEBI" id="CHEBI:15377"/>
        <dbReference type="ChEBI" id="CHEBI:15378"/>
        <dbReference type="ChEBI" id="CHEBI:17544"/>
        <dbReference type="ChEBI" id="CHEBI:29985"/>
        <dbReference type="ChEBI" id="CHEBI:30616"/>
        <dbReference type="ChEBI" id="CHEBI:43474"/>
        <dbReference type="ChEBI" id="CHEBI:58228"/>
        <dbReference type="ChEBI" id="CHEBI:58359"/>
        <dbReference type="ChEBI" id="CHEBI:456216"/>
        <dbReference type="EC" id="6.3.5.5"/>
    </reaction>
</comment>